<protein>
    <submittedName>
        <fullName evidence="1">Uncharacterized protein</fullName>
    </submittedName>
</protein>
<sequence length="111" mass="13010">FKTTHPQYTSHCMKQLDDSDTERVPVLIGYPIPKADNEEQELRYFAAMLMLFKPWSGAIGSPLKDEQQSWAEAFQDLKGLLPHRHQKILQNMQLVYQSREAKDDYSAQRRQ</sequence>
<comment type="caution">
    <text evidence="1">The sequence shown here is derived from an EMBL/GenBank/DDBJ whole genome shotgun (WGS) entry which is preliminary data.</text>
</comment>
<gene>
    <name evidence="1" type="ORF">FB45DRAFT_693292</name>
</gene>
<name>A0AAD7BAJ9_9AGAR</name>
<reference evidence="1" key="1">
    <citation type="submission" date="2023-03" db="EMBL/GenBank/DDBJ databases">
        <title>Massive genome expansion in bonnet fungi (Mycena s.s.) driven by repeated elements and novel gene families across ecological guilds.</title>
        <authorList>
            <consortium name="Lawrence Berkeley National Laboratory"/>
            <person name="Harder C.B."/>
            <person name="Miyauchi S."/>
            <person name="Viragh M."/>
            <person name="Kuo A."/>
            <person name="Thoen E."/>
            <person name="Andreopoulos B."/>
            <person name="Lu D."/>
            <person name="Skrede I."/>
            <person name="Drula E."/>
            <person name="Henrissat B."/>
            <person name="Morin E."/>
            <person name="Kohler A."/>
            <person name="Barry K."/>
            <person name="LaButti K."/>
            <person name="Morin E."/>
            <person name="Salamov A."/>
            <person name="Lipzen A."/>
            <person name="Mereny Z."/>
            <person name="Hegedus B."/>
            <person name="Baldrian P."/>
            <person name="Stursova M."/>
            <person name="Weitz H."/>
            <person name="Taylor A."/>
            <person name="Grigoriev I.V."/>
            <person name="Nagy L.G."/>
            <person name="Martin F."/>
            <person name="Kauserud H."/>
        </authorList>
    </citation>
    <scope>NUCLEOTIDE SEQUENCE</scope>
    <source>
        <strain evidence="1">9284</strain>
    </source>
</reference>
<keyword evidence="2" id="KW-1185">Reference proteome</keyword>
<dbReference type="EMBL" id="JARKIF010000024">
    <property type="protein sequence ID" value="KAJ7615522.1"/>
    <property type="molecule type" value="Genomic_DNA"/>
</dbReference>
<evidence type="ECO:0000313" key="1">
    <source>
        <dbReference type="EMBL" id="KAJ7615522.1"/>
    </source>
</evidence>
<proteinExistence type="predicted"/>
<organism evidence="1 2">
    <name type="scientific">Roridomyces roridus</name>
    <dbReference type="NCBI Taxonomy" id="1738132"/>
    <lineage>
        <taxon>Eukaryota</taxon>
        <taxon>Fungi</taxon>
        <taxon>Dikarya</taxon>
        <taxon>Basidiomycota</taxon>
        <taxon>Agaricomycotina</taxon>
        <taxon>Agaricomycetes</taxon>
        <taxon>Agaricomycetidae</taxon>
        <taxon>Agaricales</taxon>
        <taxon>Marasmiineae</taxon>
        <taxon>Mycenaceae</taxon>
        <taxon>Roridomyces</taxon>
    </lineage>
</organism>
<dbReference type="Proteomes" id="UP001221142">
    <property type="component" value="Unassembled WGS sequence"/>
</dbReference>
<feature type="non-terminal residue" evidence="1">
    <location>
        <position position="111"/>
    </location>
</feature>
<accession>A0AAD7BAJ9</accession>
<feature type="non-terminal residue" evidence="1">
    <location>
        <position position="1"/>
    </location>
</feature>
<dbReference type="AlphaFoldDB" id="A0AAD7BAJ9"/>
<evidence type="ECO:0000313" key="2">
    <source>
        <dbReference type="Proteomes" id="UP001221142"/>
    </source>
</evidence>